<dbReference type="GO" id="GO:0005829">
    <property type="term" value="C:cytosol"/>
    <property type="evidence" value="ECO:0007669"/>
    <property type="project" value="TreeGrafter"/>
</dbReference>
<keyword evidence="1" id="KW-0238">DNA-binding</keyword>
<dbReference type="OrthoDB" id="9814751at2"/>
<dbReference type="Proteomes" id="UP000323046">
    <property type="component" value="Chromosome"/>
</dbReference>
<dbReference type="AlphaFoldDB" id="A0A5P2BK27"/>
<dbReference type="SUPFAM" id="SSF47413">
    <property type="entry name" value="lambda repressor-like DNA-binding domains"/>
    <property type="match status" value="1"/>
</dbReference>
<dbReference type="InterPro" id="IPR010982">
    <property type="entry name" value="Lambda_DNA-bd_dom_sf"/>
</dbReference>
<dbReference type="CDD" id="cd02209">
    <property type="entry name" value="cupin_XRE_C"/>
    <property type="match status" value="1"/>
</dbReference>
<keyword evidence="4" id="KW-1185">Reference proteome</keyword>
<dbReference type="InterPro" id="IPR013096">
    <property type="entry name" value="Cupin_2"/>
</dbReference>
<gene>
    <name evidence="3" type="ORF">DEJ47_34110</name>
</gene>
<evidence type="ECO:0000313" key="4">
    <source>
        <dbReference type="Proteomes" id="UP000323046"/>
    </source>
</evidence>
<dbReference type="Pfam" id="PF07883">
    <property type="entry name" value="Cupin_2"/>
    <property type="match status" value="1"/>
</dbReference>
<evidence type="ECO:0000313" key="3">
    <source>
        <dbReference type="EMBL" id="QES30786.1"/>
    </source>
</evidence>
<evidence type="ECO:0000259" key="2">
    <source>
        <dbReference type="PROSITE" id="PS50943"/>
    </source>
</evidence>
<dbReference type="PANTHER" id="PTHR46797:SF2">
    <property type="entry name" value="TRANSCRIPTIONAL REGULATOR"/>
    <property type="match status" value="1"/>
</dbReference>
<dbReference type="InterPro" id="IPR050807">
    <property type="entry name" value="TransReg_Diox_bact_type"/>
</dbReference>
<dbReference type="SUPFAM" id="SSF51182">
    <property type="entry name" value="RmlC-like cupins"/>
    <property type="match status" value="1"/>
</dbReference>
<feature type="domain" description="HTH cro/C1-type" evidence="2">
    <location>
        <begin position="27"/>
        <end position="81"/>
    </location>
</feature>
<organism evidence="3 4">
    <name type="scientific">Streptomyces venezuelae</name>
    <dbReference type="NCBI Taxonomy" id="54571"/>
    <lineage>
        <taxon>Bacteria</taxon>
        <taxon>Bacillati</taxon>
        <taxon>Actinomycetota</taxon>
        <taxon>Actinomycetes</taxon>
        <taxon>Kitasatosporales</taxon>
        <taxon>Streptomycetaceae</taxon>
        <taxon>Streptomyces</taxon>
    </lineage>
</organism>
<name>A0A5P2BK27_STRVZ</name>
<dbReference type="Pfam" id="PF01381">
    <property type="entry name" value="HTH_3"/>
    <property type="match status" value="1"/>
</dbReference>
<dbReference type="RefSeq" id="WP_150174977.1">
    <property type="nucleotide sequence ID" value="NZ_CP029193.1"/>
</dbReference>
<dbReference type="GO" id="GO:0003677">
    <property type="term" value="F:DNA binding"/>
    <property type="evidence" value="ECO:0007669"/>
    <property type="project" value="UniProtKB-KW"/>
</dbReference>
<dbReference type="SMART" id="SM00530">
    <property type="entry name" value="HTH_XRE"/>
    <property type="match status" value="1"/>
</dbReference>
<dbReference type="Gene3D" id="1.10.260.40">
    <property type="entry name" value="lambda repressor-like DNA-binding domains"/>
    <property type="match status" value="1"/>
</dbReference>
<sequence>MSIGDGGTAGGAERGAAALEASTGARLRKIRLDRGLSLTEVAHRAEVTKGFLSQLERGLTSVSVPTLLRVCEVLRIGVGELFAYPEEHVVDGGSRIDMGGEGVAEYLLTPADTTAFQVFRSVIEPGGGTGGPYRLDTATVFAMGLSGSTRLIVGGETRMLSAGASTSFSGQTLHQFDNPGPTVSEVLWVLSPPLPRAARRPA</sequence>
<dbReference type="CDD" id="cd00093">
    <property type="entry name" value="HTH_XRE"/>
    <property type="match status" value="1"/>
</dbReference>
<dbReference type="GO" id="GO:0003700">
    <property type="term" value="F:DNA-binding transcription factor activity"/>
    <property type="evidence" value="ECO:0007669"/>
    <property type="project" value="TreeGrafter"/>
</dbReference>
<evidence type="ECO:0000256" key="1">
    <source>
        <dbReference type="ARBA" id="ARBA00023125"/>
    </source>
</evidence>
<dbReference type="PANTHER" id="PTHR46797">
    <property type="entry name" value="HTH-TYPE TRANSCRIPTIONAL REGULATOR"/>
    <property type="match status" value="1"/>
</dbReference>
<dbReference type="InterPro" id="IPR014710">
    <property type="entry name" value="RmlC-like_jellyroll"/>
</dbReference>
<accession>A0A5P2BK27</accession>
<dbReference type="EMBL" id="CP029193">
    <property type="protein sequence ID" value="QES30786.1"/>
    <property type="molecule type" value="Genomic_DNA"/>
</dbReference>
<dbReference type="InterPro" id="IPR011051">
    <property type="entry name" value="RmlC_Cupin_sf"/>
</dbReference>
<reference evidence="3 4" key="1">
    <citation type="submission" date="2018-05" db="EMBL/GenBank/DDBJ databases">
        <title>Streptomyces venezuelae.</title>
        <authorList>
            <person name="Kim W."/>
            <person name="Lee N."/>
            <person name="Cho B.-K."/>
        </authorList>
    </citation>
    <scope>NUCLEOTIDE SEQUENCE [LARGE SCALE GENOMIC DNA]</scope>
    <source>
        <strain evidence="3 4">ATCC 14583</strain>
    </source>
</reference>
<dbReference type="PROSITE" id="PS50943">
    <property type="entry name" value="HTH_CROC1"/>
    <property type="match status" value="1"/>
</dbReference>
<dbReference type="Gene3D" id="2.60.120.10">
    <property type="entry name" value="Jelly Rolls"/>
    <property type="match status" value="1"/>
</dbReference>
<dbReference type="InterPro" id="IPR001387">
    <property type="entry name" value="Cro/C1-type_HTH"/>
</dbReference>
<proteinExistence type="predicted"/>
<protein>
    <submittedName>
        <fullName evidence="3">XRE family transcriptional regulator</fullName>
    </submittedName>
</protein>